<reference evidence="1 2" key="1">
    <citation type="journal article" date="2010" name="Genome Biol. Evol.">
        <title>The sequence of a 1.8-mb bacterial linear plasmid reveals a rich evolutionary reservoir of secondary metabolic pathways.</title>
        <authorList>
            <person name="Medema M.H."/>
            <person name="Trefzer A."/>
            <person name="Kovalchuk A."/>
            <person name="van den Berg M."/>
            <person name="Mueller U."/>
            <person name="Heijne W."/>
            <person name="Wu L."/>
            <person name="Alam M.T."/>
            <person name="Ronning C.M."/>
            <person name="Nierman W.C."/>
            <person name="Bovenberg R.A.L."/>
            <person name="Breitling R."/>
            <person name="Takano E."/>
        </authorList>
    </citation>
    <scope>NUCLEOTIDE SEQUENCE [LARGE SCALE GENOMIC DNA]</scope>
    <source>
        <strain evidence="2">ATCC 27064 / DSM 738 / JCM 4710 / NBRC 13307 / NCIMB 12785 / NRRL 3585 / VKM Ac-602</strain>
        <plasmid evidence="1">pSCL4</plasmid>
    </source>
</reference>
<organism evidence="1 2">
    <name type="scientific">Streptomyces clavuligerus</name>
    <dbReference type="NCBI Taxonomy" id="1901"/>
    <lineage>
        <taxon>Bacteria</taxon>
        <taxon>Bacillati</taxon>
        <taxon>Actinomycetota</taxon>
        <taxon>Actinomycetes</taxon>
        <taxon>Kitasatosporales</taxon>
        <taxon>Streptomycetaceae</taxon>
        <taxon>Streptomyces</taxon>
    </lineage>
</organism>
<dbReference type="GeneID" id="93733593"/>
<evidence type="ECO:0000313" key="1">
    <source>
        <dbReference type="EMBL" id="EFG03929.2"/>
    </source>
</evidence>
<dbReference type="Proteomes" id="UP000002357">
    <property type="component" value="Plasmid pSCL4"/>
</dbReference>
<name>D5SJ36_STRCL</name>
<evidence type="ECO:0000313" key="2">
    <source>
        <dbReference type="Proteomes" id="UP000002357"/>
    </source>
</evidence>
<dbReference type="EMBL" id="CM000914">
    <property type="protein sequence ID" value="EFG03929.2"/>
    <property type="molecule type" value="Genomic_DNA"/>
</dbReference>
<protein>
    <submittedName>
        <fullName evidence="1">DUF742 domain-containing protein</fullName>
    </submittedName>
</protein>
<sequence>MDTQSGWEPATRIPLYALTGGRTVPELTLRLDTQVRTLPAHTVTDLPPEPQQLLDLCEGADRSIAELAGTLHLPVPLVMVMVSDLLKDRALRMVIPHPSDGDHRTAMINAFLAGLQARWEVTSDAGC</sequence>
<dbReference type="InterPro" id="IPR007995">
    <property type="entry name" value="DUF742"/>
</dbReference>
<dbReference type="AlphaFoldDB" id="D5SJ36"/>
<keyword evidence="2" id="KW-1185">Reference proteome</keyword>
<keyword evidence="1" id="KW-0614">Plasmid</keyword>
<accession>D5SJ36</accession>
<gene>
    <name evidence="1" type="ORF">SCLAV_p0439</name>
</gene>
<dbReference type="PANTHER" id="PTHR36221:SF1">
    <property type="entry name" value="DUF742 DOMAIN-CONTAINING PROTEIN"/>
    <property type="match status" value="1"/>
</dbReference>
<dbReference type="PANTHER" id="PTHR36221">
    <property type="entry name" value="DUF742 DOMAIN-CONTAINING PROTEIN"/>
    <property type="match status" value="1"/>
</dbReference>
<geneLocation type="plasmid" evidence="1 2">
    <name>pSCL4</name>
</geneLocation>
<proteinExistence type="predicted"/>
<dbReference type="RefSeq" id="WP_003963095.1">
    <property type="nucleotide sequence ID" value="NZ_CM000914.1"/>
</dbReference>
<dbReference type="Pfam" id="PF05331">
    <property type="entry name" value="DUF742"/>
    <property type="match status" value="1"/>
</dbReference>